<dbReference type="EC" id="2.4.1.80" evidence="5"/>
<reference evidence="15" key="1">
    <citation type="submission" date="2022-10" db="EMBL/GenBank/DDBJ databases">
        <title>Determination and structural analysis of whole genome sequence of Sarocladium strictum F4-1.</title>
        <authorList>
            <person name="Hu L."/>
            <person name="Jiang Y."/>
        </authorList>
    </citation>
    <scope>NUCLEOTIDE SEQUENCE</scope>
    <source>
        <strain evidence="15">F4-1</strain>
    </source>
</reference>
<dbReference type="InterPro" id="IPR029044">
    <property type="entry name" value="Nucleotide-diphossugar_trans"/>
</dbReference>
<comment type="caution">
    <text evidence="15">The sequence shown here is derived from an EMBL/GenBank/DDBJ whole genome shotgun (WGS) entry which is preliminary data.</text>
</comment>
<keyword evidence="16" id="KW-1185">Reference proteome</keyword>
<dbReference type="GO" id="GO:0008120">
    <property type="term" value="F:ceramide glucosyltransferase activity"/>
    <property type="evidence" value="ECO:0007669"/>
    <property type="project" value="UniProtKB-EC"/>
</dbReference>
<evidence type="ECO:0000256" key="13">
    <source>
        <dbReference type="ARBA" id="ARBA00031543"/>
    </source>
</evidence>
<keyword evidence="7" id="KW-0328">Glycosyltransferase</keyword>
<evidence type="ECO:0000256" key="5">
    <source>
        <dbReference type="ARBA" id="ARBA00012699"/>
    </source>
</evidence>
<dbReference type="Gene3D" id="3.90.550.10">
    <property type="entry name" value="Spore Coat Polysaccharide Biosynthesis Protein SpsA, Chain A"/>
    <property type="match status" value="1"/>
</dbReference>
<organism evidence="15 16">
    <name type="scientific">Sarocladium strictum</name>
    <name type="common">Black bundle disease fungus</name>
    <name type="synonym">Acremonium strictum</name>
    <dbReference type="NCBI Taxonomy" id="5046"/>
    <lineage>
        <taxon>Eukaryota</taxon>
        <taxon>Fungi</taxon>
        <taxon>Dikarya</taxon>
        <taxon>Ascomycota</taxon>
        <taxon>Pezizomycotina</taxon>
        <taxon>Sordariomycetes</taxon>
        <taxon>Hypocreomycetidae</taxon>
        <taxon>Hypocreales</taxon>
        <taxon>Sarocladiaceae</taxon>
        <taxon>Sarocladium</taxon>
    </lineage>
</organism>
<evidence type="ECO:0000256" key="4">
    <source>
        <dbReference type="ARBA" id="ARBA00006739"/>
    </source>
</evidence>
<dbReference type="Pfam" id="PF13506">
    <property type="entry name" value="Glyco_transf_21"/>
    <property type="match status" value="1"/>
</dbReference>
<evidence type="ECO:0000256" key="11">
    <source>
        <dbReference type="ARBA" id="ARBA00023136"/>
    </source>
</evidence>
<evidence type="ECO:0000256" key="12">
    <source>
        <dbReference type="ARBA" id="ARBA00031017"/>
    </source>
</evidence>
<dbReference type="EMBL" id="JAPDFR010000009">
    <property type="protein sequence ID" value="KAK0383666.1"/>
    <property type="molecule type" value="Genomic_DNA"/>
</dbReference>
<dbReference type="Proteomes" id="UP001175261">
    <property type="component" value="Unassembled WGS sequence"/>
</dbReference>
<evidence type="ECO:0000256" key="3">
    <source>
        <dbReference type="ARBA" id="ARBA00004991"/>
    </source>
</evidence>
<evidence type="ECO:0000256" key="6">
    <source>
        <dbReference type="ARBA" id="ARBA00019988"/>
    </source>
</evidence>
<dbReference type="AlphaFoldDB" id="A0AA39GAV1"/>
<evidence type="ECO:0000256" key="7">
    <source>
        <dbReference type="ARBA" id="ARBA00022676"/>
    </source>
</evidence>
<evidence type="ECO:0000313" key="15">
    <source>
        <dbReference type="EMBL" id="KAK0383666.1"/>
    </source>
</evidence>
<comment type="pathway">
    <text evidence="3">Sphingolipid metabolism.</text>
</comment>
<proteinExistence type="inferred from homology"/>
<gene>
    <name evidence="15" type="ORF">NLU13_9577</name>
</gene>
<accession>A0AA39GAV1</accession>
<dbReference type="PANTHER" id="PTHR12726">
    <property type="entry name" value="CERAMIDE GLUCOSYLTRANSFERASE"/>
    <property type="match status" value="1"/>
</dbReference>
<evidence type="ECO:0000313" key="16">
    <source>
        <dbReference type="Proteomes" id="UP001175261"/>
    </source>
</evidence>
<keyword evidence="9" id="KW-0812">Transmembrane</keyword>
<comment type="subcellular location">
    <subcellularLocation>
        <location evidence="1">Membrane</location>
        <topology evidence="1">Multi-pass membrane protein</topology>
    </subcellularLocation>
</comment>
<protein>
    <recommendedName>
        <fullName evidence="6">Ceramide glucosyltransferase</fullName>
        <ecNumber evidence="5">2.4.1.80</ecNumber>
    </recommendedName>
    <alternativeName>
        <fullName evidence="13">Glucosylceramide synthase</fullName>
    </alternativeName>
    <alternativeName>
        <fullName evidence="14">UDP-glucose ceramide glucosyltransferase</fullName>
    </alternativeName>
    <alternativeName>
        <fullName evidence="12">UDP-glucose:N-acylsphingosine D-glucosyltransferase</fullName>
    </alternativeName>
</protein>
<dbReference type="InterPro" id="IPR025993">
    <property type="entry name" value="Ceramide_glucosylTrfase"/>
</dbReference>
<evidence type="ECO:0000256" key="2">
    <source>
        <dbReference type="ARBA" id="ARBA00004760"/>
    </source>
</evidence>
<evidence type="ECO:0000256" key="1">
    <source>
        <dbReference type="ARBA" id="ARBA00004141"/>
    </source>
</evidence>
<dbReference type="GO" id="GO:0016020">
    <property type="term" value="C:membrane"/>
    <property type="evidence" value="ECO:0007669"/>
    <property type="project" value="UniProtKB-SubCell"/>
</dbReference>
<sequence>MSVLVQAAATACLVWSSFIYLVEAIGVTAIFKYFSGRPGPSVSAALGSKAPRVTIIRPVKGLEAELYSCLASTFRQTYPRDRFSLHLCVDSRDDPSYPVLEKIVRDFPDIDARVLVETDDERLNGTVEGANIGPNPKVRNVSRAYREAQGDIIWMIDCNVWVGPGVLGRMVDKLMGFRHGGRSGTAYKFVHHLPLVADLAYLDTPGKTADAPTWSEYFTRLFSQAGGRLDDMFMSTTHAKFYGAINAVGIAPCIVGKSNMFRKSHLDLATDPARNPILPKEPLRPTGVDFFSCNICEDHLIGDILWRTKMPGFANHGTVWGDIPVQPIANMSVKGYAGRRVRWLRARKWTVLAATLVEPGVESLLCCAYFSFAITTLPWFHDTVGIPQTWQATGISWLTTVTIWMLVDRMTSSQLHKGLAIEVDSNTPQFARGTGRPGGMPHRAFFPWLLAWIGREVLALPIWTTAVLLGRSVNWRGNEFLVRSDMTVEEIRSRKSAVGNHVNGRS</sequence>
<keyword evidence="8" id="KW-0808">Transferase</keyword>
<dbReference type="GO" id="GO:0006679">
    <property type="term" value="P:glucosylceramide biosynthetic process"/>
    <property type="evidence" value="ECO:0007669"/>
    <property type="project" value="TreeGrafter"/>
</dbReference>
<name>A0AA39GAV1_SARSR</name>
<comment type="similarity">
    <text evidence="4">Belongs to the glycosyltransferase 2 family.</text>
</comment>
<dbReference type="SUPFAM" id="SSF53448">
    <property type="entry name" value="Nucleotide-diphospho-sugar transferases"/>
    <property type="match status" value="1"/>
</dbReference>
<comment type="pathway">
    <text evidence="2">Lipid metabolism; sphingolipid metabolism.</text>
</comment>
<keyword evidence="11" id="KW-0472">Membrane</keyword>
<keyword evidence="10" id="KW-1133">Transmembrane helix</keyword>
<dbReference type="PANTHER" id="PTHR12726:SF0">
    <property type="entry name" value="CERAMIDE GLUCOSYLTRANSFERASE"/>
    <property type="match status" value="1"/>
</dbReference>
<evidence type="ECO:0000256" key="9">
    <source>
        <dbReference type="ARBA" id="ARBA00022692"/>
    </source>
</evidence>
<evidence type="ECO:0000256" key="8">
    <source>
        <dbReference type="ARBA" id="ARBA00022679"/>
    </source>
</evidence>
<evidence type="ECO:0000256" key="14">
    <source>
        <dbReference type="ARBA" id="ARBA00032575"/>
    </source>
</evidence>
<evidence type="ECO:0000256" key="10">
    <source>
        <dbReference type="ARBA" id="ARBA00022989"/>
    </source>
</evidence>